<sequence>MQRLSSRSRFFFKRVYPAFCFGALAHKPDPVSTDIIPRIDALRLRRAA</sequence>
<evidence type="ECO:0000313" key="2">
    <source>
        <dbReference type="Proteomes" id="UP001549184"/>
    </source>
</evidence>
<gene>
    <name evidence="1" type="ORF">ABIC75_001978</name>
</gene>
<comment type="caution">
    <text evidence="1">The sequence shown here is derived from an EMBL/GenBank/DDBJ whole genome shotgun (WGS) entry which is preliminary data.</text>
</comment>
<accession>A0ABV2JTT6</accession>
<dbReference type="Proteomes" id="UP001549184">
    <property type="component" value="Unassembled WGS sequence"/>
</dbReference>
<evidence type="ECO:0000313" key="1">
    <source>
        <dbReference type="EMBL" id="MET3652256.1"/>
    </source>
</evidence>
<dbReference type="RefSeq" id="WP_354013643.1">
    <property type="nucleotide sequence ID" value="NZ_JBEPMU010000002.1"/>
</dbReference>
<dbReference type="EMBL" id="JBEPMU010000002">
    <property type="protein sequence ID" value="MET3652256.1"/>
    <property type="molecule type" value="Genomic_DNA"/>
</dbReference>
<name>A0ABV2JTT6_9GAMM</name>
<protein>
    <submittedName>
        <fullName evidence="1">Uncharacterized protein</fullName>
    </submittedName>
</protein>
<reference evidence="1 2" key="1">
    <citation type="submission" date="2024-06" db="EMBL/GenBank/DDBJ databases">
        <title>Sorghum-associated microbial communities from plants grown in Nebraska, USA.</title>
        <authorList>
            <person name="Schachtman D."/>
        </authorList>
    </citation>
    <scope>NUCLEOTIDE SEQUENCE [LARGE SCALE GENOMIC DNA]</scope>
    <source>
        <strain evidence="1 2">1073</strain>
    </source>
</reference>
<proteinExistence type="predicted"/>
<keyword evidence="2" id="KW-1185">Reference proteome</keyword>
<organism evidence="1 2">
    <name type="scientific">Dyella japonica</name>
    <dbReference type="NCBI Taxonomy" id="231455"/>
    <lineage>
        <taxon>Bacteria</taxon>
        <taxon>Pseudomonadati</taxon>
        <taxon>Pseudomonadota</taxon>
        <taxon>Gammaproteobacteria</taxon>
        <taxon>Lysobacterales</taxon>
        <taxon>Rhodanobacteraceae</taxon>
        <taxon>Dyella</taxon>
    </lineage>
</organism>